<dbReference type="Proteomes" id="UP000230843">
    <property type="component" value="Unassembled WGS sequence"/>
</dbReference>
<dbReference type="GO" id="GO:0006099">
    <property type="term" value="P:tricarboxylic acid cycle"/>
    <property type="evidence" value="ECO:0007669"/>
    <property type="project" value="UniProtKB-UniPathway"/>
</dbReference>
<reference evidence="6" key="1">
    <citation type="submission" date="2017-09" db="EMBL/GenBank/DDBJ databases">
        <title>Depth-based differentiation of microbial function through sediment-hosted aquifers and enrichment of novel symbionts in the deep terrestrial subsurface.</title>
        <authorList>
            <person name="Probst A.J."/>
            <person name="Ladd B."/>
            <person name="Jarett J.K."/>
            <person name="Geller-Mcgrath D.E."/>
            <person name="Sieber C.M.K."/>
            <person name="Emerson J.B."/>
            <person name="Anantharaman K."/>
            <person name="Thomas B.C."/>
            <person name="Malmstrom R."/>
            <person name="Stieglmeier M."/>
            <person name="Klingl A."/>
            <person name="Woyke T."/>
            <person name="Ryan C.M."/>
            <person name="Banfield J.F."/>
        </authorList>
    </citation>
    <scope>NUCLEOTIDE SEQUENCE [LARGE SCALE GENOMIC DNA]</scope>
</reference>
<evidence type="ECO:0000256" key="1">
    <source>
        <dbReference type="ARBA" id="ARBA00005163"/>
    </source>
</evidence>
<evidence type="ECO:0000313" key="5">
    <source>
        <dbReference type="EMBL" id="PJA89799.1"/>
    </source>
</evidence>
<dbReference type="GO" id="GO:0005829">
    <property type="term" value="C:cytosol"/>
    <property type="evidence" value="ECO:0007669"/>
    <property type="project" value="TreeGrafter"/>
</dbReference>
<protein>
    <recommendedName>
        <fullName evidence="3">citrate synthase (unknown stereospecificity)</fullName>
        <ecNumber evidence="3">2.3.3.16</ecNumber>
    </recommendedName>
</protein>
<sequence>MAKIVSHDNTKILFGNEDLLLAIQTKSFSQMIFELLSEQTPTSDQLKIFDLILSLSIDHGTDTPSASKTISAAKTGEPISNAVAEGVKEINNTHGGTIEPAMSMFYSFEKEKLEAKSVVKKNLENNVRLPGYGHRLYKNTDPRAELLIEQLKKIENSNYIKIARDIEKELYTQKNIKLPLNIDGAIAVVLCSFGWSTQLGKAVFIIARTPGLCGHYLNNTIK</sequence>
<dbReference type="PRINTS" id="PR00143">
    <property type="entry name" value="CITRTSNTHASE"/>
</dbReference>
<evidence type="ECO:0000256" key="4">
    <source>
        <dbReference type="ARBA" id="ARBA00022679"/>
    </source>
</evidence>
<evidence type="ECO:0000256" key="3">
    <source>
        <dbReference type="ARBA" id="ARBA00012972"/>
    </source>
</evidence>
<dbReference type="GO" id="GO:0005975">
    <property type="term" value="P:carbohydrate metabolic process"/>
    <property type="evidence" value="ECO:0007669"/>
    <property type="project" value="TreeGrafter"/>
</dbReference>
<comment type="caution">
    <text evidence="5">The sequence shown here is derived from an EMBL/GenBank/DDBJ whole genome shotgun (WGS) entry which is preliminary data.</text>
</comment>
<evidence type="ECO:0000313" key="6">
    <source>
        <dbReference type="Proteomes" id="UP000230843"/>
    </source>
</evidence>
<dbReference type="SUPFAM" id="SSF48256">
    <property type="entry name" value="Citrate synthase"/>
    <property type="match status" value="1"/>
</dbReference>
<gene>
    <name evidence="5" type="ORF">CO137_02270</name>
</gene>
<organism evidence="5 6">
    <name type="scientific">Candidatus Magasanikbacteria bacterium CG_4_9_14_3_um_filter_32_9</name>
    <dbReference type="NCBI Taxonomy" id="1974644"/>
    <lineage>
        <taxon>Bacteria</taxon>
        <taxon>Candidatus Magasanikiibacteriota</taxon>
    </lineage>
</organism>
<dbReference type="Pfam" id="PF00285">
    <property type="entry name" value="Citrate_synt"/>
    <property type="match status" value="1"/>
</dbReference>
<comment type="pathway">
    <text evidence="1">Carbohydrate metabolism; tricarboxylic acid cycle.</text>
</comment>
<comment type="similarity">
    <text evidence="2">Belongs to the citrate synthase family.</text>
</comment>
<dbReference type="GO" id="GO:0036440">
    <property type="term" value="F:citrate synthase activity"/>
    <property type="evidence" value="ECO:0007669"/>
    <property type="project" value="UniProtKB-EC"/>
</dbReference>
<evidence type="ECO:0000256" key="2">
    <source>
        <dbReference type="ARBA" id="ARBA00010566"/>
    </source>
</evidence>
<name>A0A2M7Z6Q4_9BACT</name>
<dbReference type="CDD" id="cd06100">
    <property type="entry name" value="CCL_ACL-C"/>
    <property type="match status" value="1"/>
</dbReference>
<dbReference type="EMBL" id="PFVJ01000048">
    <property type="protein sequence ID" value="PJA89799.1"/>
    <property type="molecule type" value="Genomic_DNA"/>
</dbReference>
<dbReference type="PANTHER" id="PTHR11739:SF4">
    <property type="entry name" value="CITRATE SYNTHASE, PEROXISOMAL"/>
    <property type="match status" value="1"/>
</dbReference>
<dbReference type="PANTHER" id="PTHR11739">
    <property type="entry name" value="CITRATE SYNTHASE"/>
    <property type="match status" value="1"/>
</dbReference>
<dbReference type="AlphaFoldDB" id="A0A2M7Z6Q4"/>
<dbReference type="Gene3D" id="1.10.580.10">
    <property type="entry name" value="Citrate Synthase, domain 1"/>
    <property type="match status" value="1"/>
</dbReference>
<keyword evidence="4" id="KW-0808">Transferase</keyword>
<dbReference type="InterPro" id="IPR036969">
    <property type="entry name" value="Citrate_synthase_sf"/>
</dbReference>
<dbReference type="InterPro" id="IPR016142">
    <property type="entry name" value="Citrate_synth-like_lrg_a-sub"/>
</dbReference>
<proteinExistence type="inferred from homology"/>
<dbReference type="InterPro" id="IPR002020">
    <property type="entry name" value="Citrate_synthase"/>
</dbReference>
<accession>A0A2M7Z6Q4</accession>
<dbReference type="UniPathway" id="UPA00223"/>
<dbReference type="Gene3D" id="1.10.230.10">
    <property type="entry name" value="Cytochrome P450-Terp, domain 2"/>
    <property type="match status" value="1"/>
</dbReference>
<dbReference type="InterPro" id="IPR016143">
    <property type="entry name" value="Citrate_synth-like_sm_a-sub"/>
</dbReference>
<dbReference type="EC" id="2.3.3.16" evidence="3"/>